<dbReference type="PANTHER" id="PTHR47843:SF5">
    <property type="entry name" value="BTB_POZ DOMAIN PROTEIN"/>
    <property type="match status" value="1"/>
</dbReference>
<dbReference type="PANTHER" id="PTHR47843">
    <property type="entry name" value="BTB DOMAIN-CONTAINING PROTEIN-RELATED"/>
    <property type="match status" value="1"/>
</dbReference>
<name>A0A365MNQ5_GIBIN</name>
<evidence type="ECO:0000313" key="1">
    <source>
        <dbReference type="EMBL" id="RBA10203.1"/>
    </source>
</evidence>
<protein>
    <submittedName>
        <fullName evidence="1">Uncharacterized protein</fullName>
    </submittedName>
</protein>
<accession>A0A365MNQ5</accession>
<gene>
    <name evidence="1" type="ORF">FPRO05_06139</name>
</gene>
<proteinExistence type="predicted"/>
<reference evidence="1 2" key="1">
    <citation type="submission" date="2017-12" db="EMBL/GenBank/DDBJ databases">
        <title>Genome sequence of the mycotoxigenic crop pathogen Fusarium proliferatum, strain ITEM 2341 from Date Palm.</title>
        <authorList>
            <person name="Almiman B.F."/>
            <person name="Shittu T.A."/>
            <person name="Muthumeenakshi S."/>
            <person name="Baroncelli R."/>
            <person name="Sreenivasaprasada S."/>
        </authorList>
    </citation>
    <scope>NUCLEOTIDE SEQUENCE [LARGE SCALE GENOMIC DNA]</scope>
    <source>
        <strain evidence="1 2">ITEM 2341</strain>
    </source>
</reference>
<dbReference type="Proteomes" id="UP000251714">
    <property type="component" value="Unassembled WGS sequence"/>
</dbReference>
<dbReference type="AlphaFoldDB" id="A0A365MNQ5"/>
<dbReference type="EMBL" id="PKMI01000072">
    <property type="protein sequence ID" value="RBA10203.1"/>
    <property type="molecule type" value="Genomic_DNA"/>
</dbReference>
<sequence>MVFDAQMYQIADKYDIPALKAQSKNKFNVAVTTGWSMDDFPHAITVVYESTPPEDRGLRDLVVQTARKNINKLLGHDGFCELIRKTPDFAADLIPFLCVKPSESMQRYQCPSCANQFRGEFSEPMLWKLLSPVMLDVMRQKWSKTGGAKHRGDALNKWDCRAPRVWPIFNLRQPYGDG</sequence>
<comment type="caution">
    <text evidence="1">The sequence shown here is derived from an EMBL/GenBank/DDBJ whole genome shotgun (WGS) entry which is preliminary data.</text>
</comment>
<organism evidence="1 2">
    <name type="scientific">Gibberella intermedia</name>
    <name type="common">Bulb rot disease fungus</name>
    <name type="synonym">Fusarium proliferatum</name>
    <dbReference type="NCBI Taxonomy" id="948311"/>
    <lineage>
        <taxon>Eukaryota</taxon>
        <taxon>Fungi</taxon>
        <taxon>Dikarya</taxon>
        <taxon>Ascomycota</taxon>
        <taxon>Pezizomycotina</taxon>
        <taxon>Sordariomycetes</taxon>
        <taxon>Hypocreomycetidae</taxon>
        <taxon>Hypocreales</taxon>
        <taxon>Nectriaceae</taxon>
        <taxon>Fusarium</taxon>
        <taxon>Fusarium fujikuroi species complex</taxon>
    </lineage>
</organism>
<evidence type="ECO:0000313" key="2">
    <source>
        <dbReference type="Proteomes" id="UP000251714"/>
    </source>
</evidence>